<sequence>MTTTGYSTGFHSLRRAWFKDAASHLSDLLARLSPDVHRALPYDLGPRDLVAATLLTRVAHADMERREIGFVAGDLMRLAGSQTAPEPERVGEVEELWLALREPTLPILRSWWLEPVSEGFLAYWARTRAEEVGWPRVHQELRERWSLDNDGIWRRGLMPAEGPGDDEWCGYFAFLEANTHGQEVDLARMLLTRLDGLTEEIDAFAAECAAELADVPHLRTIHGERTLATSLTTVIEGNLEAAAGGGFPPDLQAAAESMRDTGRAYLRWLEDEFIAGLTPLERAHLDLGSAEDARCEAYMHTFSEIWCTPGVTALPTPVFTEEDYAPLKPAERPRAIVPEWMSRVGEVLSKAGQLGWTCTVGSQPWWLYVAEAGLESAAVLRFKHDGQVRIGHRTLDDPNDMLVGFPAHDPDAQSLHMRFHYEEDNPRQMCELLILSRTGRAQLGFLVRDATETFRMLRMVSVPLPPALRLAMRDKALRQLDAITGGDLRKLADLVAPEPGITPLTEEAAEEQGLFDGGLFAREDTLF</sequence>
<name>A0ABW8CYU4_STRBI</name>
<protein>
    <submittedName>
        <fullName evidence="1">Uncharacterized protein</fullName>
    </submittedName>
</protein>
<dbReference type="Proteomes" id="UP001614391">
    <property type="component" value="Unassembled WGS sequence"/>
</dbReference>
<proteinExistence type="predicted"/>
<organism evidence="1 2">
    <name type="scientific">Streptomyces bikiniensis</name>
    <dbReference type="NCBI Taxonomy" id="1896"/>
    <lineage>
        <taxon>Bacteria</taxon>
        <taxon>Bacillati</taxon>
        <taxon>Actinomycetota</taxon>
        <taxon>Actinomycetes</taxon>
        <taxon>Kitasatosporales</taxon>
        <taxon>Streptomycetaceae</taxon>
        <taxon>Streptomyces</taxon>
    </lineage>
</organism>
<evidence type="ECO:0000313" key="1">
    <source>
        <dbReference type="EMBL" id="MFI9122788.1"/>
    </source>
</evidence>
<reference evidence="1 2" key="1">
    <citation type="submission" date="2024-10" db="EMBL/GenBank/DDBJ databases">
        <title>The Natural Products Discovery Center: Release of the First 8490 Sequenced Strains for Exploring Actinobacteria Biosynthetic Diversity.</title>
        <authorList>
            <person name="Kalkreuter E."/>
            <person name="Kautsar S.A."/>
            <person name="Yang D."/>
            <person name="Bader C.D."/>
            <person name="Teijaro C.N."/>
            <person name="Fluegel L."/>
            <person name="Davis C.M."/>
            <person name="Simpson J.R."/>
            <person name="Lauterbach L."/>
            <person name="Steele A.D."/>
            <person name="Gui C."/>
            <person name="Meng S."/>
            <person name="Li G."/>
            <person name="Viehrig K."/>
            <person name="Ye F."/>
            <person name="Su P."/>
            <person name="Kiefer A.F."/>
            <person name="Nichols A."/>
            <person name="Cepeda A.J."/>
            <person name="Yan W."/>
            <person name="Fan B."/>
            <person name="Jiang Y."/>
            <person name="Adhikari A."/>
            <person name="Zheng C.-J."/>
            <person name="Schuster L."/>
            <person name="Cowan T.M."/>
            <person name="Smanski M.J."/>
            <person name="Chevrette M.G."/>
            <person name="De Carvalho L.P.S."/>
            <person name="Shen B."/>
        </authorList>
    </citation>
    <scope>NUCLEOTIDE SEQUENCE [LARGE SCALE GENOMIC DNA]</scope>
    <source>
        <strain evidence="1 2">NPDC053346</strain>
    </source>
</reference>
<keyword evidence="2" id="KW-1185">Reference proteome</keyword>
<dbReference type="EMBL" id="JBITYT010000012">
    <property type="protein sequence ID" value="MFI9122788.1"/>
    <property type="molecule type" value="Genomic_DNA"/>
</dbReference>
<accession>A0ABW8CYU4</accession>
<dbReference type="RefSeq" id="WP_399619213.1">
    <property type="nucleotide sequence ID" value="NZ_JBITYT010000012.1"/>
</dbReference>
<gene>
    <name evidence="1" type="ORF">ACIGW0_25935</name>
</gene>
<comment type="caution">
    <text evidence="1">The sequence shown here is derived from an EMBL/GenBank/DDBJ whole genome shotgun (WGS) entry which is preliminary data.</text>
</comment>
<evidence type="ECO:0000313" key="2">
    <source>
        <dbReference type="Proteomes" id="UP001614391"/>
    </source>
</evidence>